<keyword evidence="2" id="KW-0479">Metal-binding</keyword>
<dbReference type="GO" id="GO:0046872">
    <property type="term" value="F:metal ion binding"/>
    <property type="evidence" value="ECO:0007669"/>
    <property type="project" value="UniProtKB-KW"/>
</dbReference>
<evidence type="ECO:0000256" key="6">
    <source>
        <dbReference type="SAM" id="MobiDB-lite"/>
    </source>
</evidence>
<feature type="compositionally biased region" description="Basic and acidic residues" evidence="6">
    <location>
        <begin position="272"/>
        <end position="289"/>
    </location>
</feature>
<name>A0A7D9H5V8_9GAMM</name>
<dbReference type="InterPro" id="IPR024087">
    <property type="entry name" value="Creatininase-like_sf"/>
</dbReference>
<evidence type="ECO:0000256" key="3">
    <source>
        <dbReference type="ARBA" id="ARBA00022801"/>
    </source>
</evidence>
<dbReference type="PANTHER" id="PTHR35005">
    <property type="entry name" value="3-DEHYDRO-SCYLLO-INOSOSE HYDROLASE"/>
    <property type="match status" value="1"/>
</dbReference>
<dbReference type="Pfam" id="PF02633">
    <property type="entry name" value="Creatininase"/>
    <property type="match status" value="1"/>
</dbReference>
<comment type="similarity">
    <text evidence="5">Belongs to the creatininase superfamily.</text>
</comment>
<organism evidence="7">
    <name type="scientific">uncultured Woeseiaceae bacterium</name>
    <dbReference type="NCBI Taxonomy" id="1983305"/>
    <lineage>
        <taxon>Bacteria</taxon>
        <taxon>Pseudomonadati</taxon>
        <taxon>Pseudomonadota</taxon>
        <taxon>Gammaproteobacteria</taxon>
        <taxon>Woeseiales</taxon>
        <taxon>Woeseiaceae</taxon>
        <taxon>environmental samples</taxon>
    </lineage>
</organism>
<feature type="region of interest" description="Disordered" evidence="6">
    <location>
        <begin position="256"/>
        <end position="290"/>
    </location>
</feature>
<keyword evidence="4" id="KW-0862">Zinc</keyword>
<dbReference type="InterPro" id="IPR003785">
    <property type="entry name" value="Creatininase/forma_Hydrolase"/>
</dbReference>
<dbReference type="EMBL" id="LR633967">
    <property type="protein sequence ID" value="VUX55881.1"/>
    <property type="molecule type" value="Genomic_DNA"/>
</dbReference>
<dbReference type="GO" id="GO:0016811">
    <property type="term" value="F:hydrolase activity, acting on carbon-nitrogen (but not peptide) bonds, in linear amides"/>
    <property type="evidence" value="ECO:0007669"/>
    <property type="project" value="TreeGrafter"/>
</dbReference>
<evidence type="ECO:0000256" key="5">
    <source>
        <dbReference type="ARBA" id="ARBA00024029"/>
    </source>
</evidence>
<dbReference type="PANTHER" id="PTHR35005:SF1">
    <property type="entry name" value="2-AMINO-5-FORMYLAMINO-6-RIBOSYLAMINOPYRIMIDIN-4(3H)-ONE 5'-MONOPHOSPHATE DEFORMYLASE"/>
    <property type="match status" value="1"/>
</dbReference>
<evidence type="ECO:0000256" key="1">
    <source>
        <dbReference type="ARBA" id="ARBA00001947"/>
    </source>
</evidence>
<dbReference type="SUPFAM" id="SSF102215">
    <property type="entry name" value="Creatininase"/>
    <property type="match status" value="1"/>
</dbReference>
<evidence type="ECO:0000313" key="7">
    <source>
        <dbReference type="EMBL" id="VUX55881.1"/>
    </source>
</evidence>
<comment type="cofactor">
    <cofactor evidence="1">
        <name>Zn(2+)</name>
        <dbReference type="ChEBI" id="CHEBI:29105"/>
    </cofactor>
</comment>
<proteinExistence type="inferred from homology"/>
<evidence type="ECO:0000256" key="2">
    <source>
        <dbReference type="ARBA" id="ARBA00022723"/>
    </source>
</evidence>
<reference evidence="7" key="1">
    <citation type="submission" date="2019-07" db="EMBL/GenBank/DDBJ databases">
        <authorList>
            <person name="Weber M."/>
            <person name="Kostadinov I."/>
            <person name="Kostadinov D I."/>
        </authorList>
    </citation>
    <scope>NUCLEOTIDE SEQUENCE</scope>
    <source>
        <strain evidence="7">Gfbio:sag-sample-m06:053724c1-46a9-4a36-b237-ea2bf867836b</strain>
    </source>
</reference>
<keyword evidence="3" id="KW-0378">Hydrolase</keyword>
<gene>
    <name evidence="7" type="ORF">JTBM06_V1_150013</name>
</gene>
<protein>
    <submittedName>
        <fullName evidence="7">Creatininase</fullName>
    </submittedName>
</protein>
<dbReference type="Gene3D" id="3.40.50.10310">
    <property type="entry name" value="Creatininase"/>
    <property type="match status" value="1"/>
</dbReference>
<dbReference type="AlphaFoldDB" id="A0A7D9H5V8"/>
<evidence type="ECO:0000256" key="4">
    <source>
        <dbReference type="ARBA" id="ARBA00022833"/>
    </source>
</evidence>
<accession>A0A7D9H5V8</accession>
<sequence>MTTRKRTYLRSVFFLIVGLISVQLAAQTNPLWTQQKVKNYLPHMTVPEVEALLEKTDMVIIPIAALEQHGNHLPIGTDFINGVERCKLIAQERDILVAPVLMAGQSPYHMGFAGTITLSANTIIKVHLEAVESLIRHGFKRFIIMNAHGGNRAISTLLVDQINQTTAGVAVSFDQATRPFMEPSSTAPATVLDRHGGTGETSRSLYLMPDLVQLDKAVANEITLPEHLEAMLPDVIADDPTALMLFLAEGLKAEETGKKTSSAEMSATGVWGERDPKESSAGRGEDATRKTVSAAVKFIDRWNEFAASE</sequence>
<dbReference type="GO" id="GO:0009231">
    <property type="term" value="P:riboflavin biosynthetic process"/>
    <property type="evidence" value="ECO:0007669"/>
    <property type="project" value="TreeGrafter"/>
</dbReference>